<dbReference type="Pfam" id="PF12642">
    <property type="entry name" value="TpcC"/>
    <property type="match status" value="1"/>
</dbReference>
<evidence type="ECO:0000256" key="1">
    <source>
        <dbReference type="SAM" id="SignalP"/>
    </source>
</evidence>
<dbReference type="EMBL" id="JBHLWN010000063">
    <property type="protein sequence ID" value="MFC0213821.1"/>
    <property type="molecule type" value="Genomic_DNA"/>
</dbReference>
<evidence type="ECO:0000313" key="2">
    <source>
        <dbReference type="EMBL" id="MFC0213821.1"/>
    </source>
</evidence>
<dbReference type="RefSeq" id="WP_377471179.1">
    <property type="nucleotide sequence ID" value="NZ_JBHLWN010000063.1"/>
</dbReference>
<dbReference type="InterPro" id="IPR035628">
    <property type="entry name" value="TcpC_C"/>
</dbReference>
<keyword evidence="3" id="KW-1185">Reference proteome</keyword>
<proteinExistence type="predicted"/>
<feature type="chain" id="PRO_5045336739" evidence="1">
    <location>
        <begin position="20"/>
        <end position="270"/>
    </location>
</feature>
<protein>
    <submittedName>
        <fullName evidence="2">Conjugal transfer protein</fullName>
    </submittedName>
</protein>
<evidence type="ECO:0000313" key="3">
    <source>
        <dbReference type="Proteomes" id="UP001589776"/>
    </source>
</evidence>
<accession>A0ABV6DME6</accession>
<dbReference type="InterPro" id="IPR024735">
    <property type="entry name" value="TcpC"/>
</dbReference>
<sequence>MRWFPKLVLWSMLTLSCLGAVSTLLNTEADPAPILLKRTLEQQMAIQTAVSFAREWMRWDGEELPEARVQRLKPYVTPDALNRVSALQPEQKAKRQEIISSEFVALTSSSGSRYTVRIRVIAATPERVVWEADVPVWVQAGKGAAVTAPPLIRLPQEPPAVPETGSGESAASAEVKQRMRPAIESFLKAVCEGKDADSLFNYVATGSNVKPLEGRLRFIALDRLEATGTGPYQVAVTFSAQDAATGFRFTQMWKLTVTEENKKFFVGSVE</sequence>
<reference evidence="2 3" key="1">
    <citation type="submission" date="2024-09" db="EMBL/GenBank/DDBJ databases">
        <authorList>
            <person name="Sun Q."/>
            <person name="Mori K."/>
        </authorList>
    </citation>
    <scope>NUCLEOTIDE SEQUENCE [LARGE SCALE GENOMIC DNA]</scope>
    <source>
        <strain evidence="2 3">CCM 7759</strain>
    </source>
</reference>
<dbReference type="PROSITE" id="PS51257">
    <property type="entry name" value="PROKAR_LIPOPROTEIN"/>
    <property type="match status" value="1"/>
</dbReference>
<feature type="signal peptide" evidence="1">
    <location>
        <begin position="1"/>
        <end position="19"/>
    </location>
</feature>
<organism evidence="2 3">
    <name type="scientific">Paenibacillus chartarius</name>
    <dbReference type="NCBI Taxonomy" id="747481"/>
    <lineage>
        <taxon>Bacteria</taxon>
        <taxon>Bacillati</taxon>
        <taxon>Bacillota</taxon>
        <taxon>Bacilli</taxon>
        <taxon>Bacillales</taxon>
        <taxon>Paenibacillaceae</taxon>
        <taxon>Paenibacillus</taxon>
    </lineage>
</organism>
<dbReference type="CDD" id="cd16428">
    <property type="entry name" value="TcpC_C"/>
    <property type="match status" value="1"/>
</dbReference>
<gene>
    <name evidence="2" type="ORF">ACFFK0_15430</name>
</gene>
<dbReference type="Gene3D" id="3.10.450.540">
    <property type="match status" value="1"/>
</dbReference>
<keyword evidence="1" id="KW-0732">Signal</keyword>
<comment type="caution">
    <text evidence="2">The sequence shown here is derived from an EMBL/GenBank/DDBJ whole genome shotgun (WGS) entry which is preliminary data.</text>
</comment>
<name>A0ABV6DME6_9BACL</name>
<dbReference type="Proteomes" id="UP001589776">
    <property type="component" value="Unassembled WGS sequence"/>
</dbReference>